<evidence type="ECO:0000256" key="1">
    <source>
        <dbReference type="ARBA" id="ARBA00003945"/>
    </source>
</evidence>
<reference evidence="20" key="2">
    <citation type="submission" date="2019-04" db="EMBL/GenBank/DDBJ databases">
        <authorList>
            <person name="Pasella M."/>
        </authorList>
    </citation>
    <scope>NUCLEOTIDE SEQUENCE</scope>
    <source>
        <strain evidence="20">PD2933</strain>
    </source>
</reference>
<keyword evidence="6 15" id="KW-0479">Metal-binding</keyword>
<dbReference type="PIRSF" id="PIRSF000260">
    <property type="entry name" value="FTRc"/>
    <property type="match status" value="1"/>
</dbReference>
<protein>
    <recommendedName>
        <fullName evidence="4 15">Ferredoxin-thioredoxin reductase, catalytic chain</fullName>
        <shortName evidence="15">FTR-C</shortName>
        <ecNumber evidence="3 15">1.8.7.2</ecNumber>
    </recommendedName>
    <alternativeName>
        <fullName evidence="13 15">Ferredoxin-thioredoxin reductase subunit B</fullName>
    </alternativeName>
</protein>
<evidence type="ECO:0000256" key="3">
    <source>
        <dbReference type="ARBA" id="ARBA00012358"/>
    </source>
</evidence>
<evidence type="ECO:0000256" key="10">
    <source>
        <dbReference type="ARBA" id="ARBA00023157"/>
    </source>
</evidence>
<sequence>MNKLNNSKATNSFVVMHKFSEMYAKKTGTVFCEDTSVTAFVIEGLAEHKDKYGAPLCPCRHYENKEKEVANSYWNCPCIPMRERHECHCMLFLNKDNDFASNKQDIDIDILLNALN</sequence>
<comment type="function">
    <text evidence="1 15">Catalytic subunit of the ferredoxin-thioredoxin reductase (FTR), which catalyzes the two-electron reduction of thioredoxins by the electrons provided by reduced ferredoxin.</text>
</comment>
<dbReference type="FunFam" id="3.90.460.10:FF:000001">
    <property type="entry name" value="Ferredoxin-thioredoxin reductase, catalytic chain"/>
    <property type="match status" value="1"/>
</dbReference>
<evidence type="ECO:0000256" key="2">
    <source>
        <dbReference type="ARBA" id="ARBA00007941"/>
    </source>
</evidence>
<comment type="catalytic activity">
    <reaction evidence="14 15">
        <text>[thioredoxin]-disulfide + 2 reduced [2Fe-2S]-[ferredoxin] + 2 H(+) = [thioredoxin]-dithiol + 2 oxidized [2Fe-2S]-[ferredoxin]</text>
        <dbReference type="Rhea" id="RHEA:42336"/>
        <dbReference type="Rhea" id="RHEA-COMP:10000"/>
        <dbReference type="Rhea" id="RHEA-COMP:10001"/>
        <dbReference type="Rhea" id="RHEA-COMP:10698"/>
        <dbReference type="Rhea" id="RHEA-COMP:10700"/>
        <dbReference type="ChEBI" id="CHEBI:15378"/>
        <dbReference type="ChEBI" id="CHEBI:29950"/>
        <dbReference type="ChEBI" id="CHEBI:33737"/>
        <dbReference type="ChEBI" id="CHEBI:33738"/>
        <dbReference type="ChEBI" id="CHEBI:50058"/>
        <dbReference type="EC" id="1.8.7.2"/>
    </reaction>
</comment>
<evidence type="ECO:0000256" key="16">
    <source>
        <dbReference type="PIRSR" id="PIRSR000260-1"/>
    </source>
</evidence>
<dbReference type="PANTHER" id="PTHR35113">
    <property type="entry name" value="FERREDOXIN-THIOREDOXIN REDUCTASE CATALYTIC CHAIN, CHLOROPLASTIC"/>
    <property type="match status" value="1"/>
</dbReference>
<feature type="disulfide bond" description="Redox-active" evidence="19">
    <location>
        <begin position="59"/>
        <end position="89"/>
    </location>
</feature>
<evidence type="ECO:0000256" key="6">
    <source>
        <dbReference type="ARBA" id="ARBA00022723"/>
    </source>
</evidence>
<dbReference type="InterPro" id="IPR036644">
    <property type="entry name" value="FTR_bsu_sf"/>
</dbReference>
<gene>
    <name evidence="20" type="primary">ftrB</name>
</gene>
<evidence type="ECO:0000256" key="7">
    <source>
        <dbReference type="ARBA" id="ARBA00023002"/>
    </source>
</evidence>
<comment type="cofactor">
    <cofactor evidence="15 17">
        <name>[4Fe-4S] cluster</name>
        <dbReference type="ChEBI" id="CHEBI:49883"/>
    </cofactor>
    <text evidence="15 17">Binds 1 [4Fe-4S] cluster.</text>
</comment>
<dbReference type="Pfam" id="PF02943">
    <property type="entry name" value="FeThRed_B"/>
    <property type="match status" value="1"/>
</dbReference>
<dbReference type="GO" id="GO:0051539">
    <property type="term" value="F:4 iron, 4 sulfur cluster binding"/>
    <property type="evidence" value="ECO:0007669"/>
    <property type="project" value="UniProtKB-KW"/>
</dbReference>
<feature type="binding site" evidence="17">
    <location>
        <position position="57"/>
    </location>
    <ligand>
        <name>[4Fe-4S] cluster</name>
        <dbReference type="ChEBI" id="CHEBI:49883"/>
    </ligand>
</feature>
<reference evidence="20" key="1">
    <citation type="journal article" date="2019" name="Mol. Phylogenet. Evol.">
        <title>Morphological evolution and classification of the red algal order Ceramiales inferred using plastid phylogenomics.</title>
        <authorList>
            <person name="Diaz-Tapia P."/>
            <person name="Pasella M.M."/>
            <person name="Verbruggen H."/>
            <person name="Maggs C.A."/>
        </authorList>
    </citation>
    <scope>NUCLEOTIDE SEQUENCE</scope>
    <source>
        <strain evidence="20">PD2933</strain>
    </source>
</reference>
<proteinExistence type="inferred from homology"/>
<accession>A0A4D6WKL8</accession>
<organism evidence="20">
    <name type="scientific">Anotrichium furcellatum</name>
    <dbReference type="NCBI Taxonomy" id="41999"/>
    <lineage>
        <taxon>Eukaryota</taxon>
        <taxon>Rhodophyta</taxon>
        <taxon>Florideophyceae</taxon>
        <taxon>Rhodymeniophycidae</taxon>
        <taxon>Ceramiales</taxon>
        <taxon>Ceramiaceae</taxon>
        <taxon>Anotrichium</taxon>
    </lineage>
</organism>
<keyword evidence="5 15" id="KW-0004">4Fe-4S</keyword>
<keyword evidence="11" id="KW-0676">Redox-active center</keyword>
<evidence type="ECO:0000256" key="15">
    <source>
        <dbReference type="PIRNR" id="PIRNR000260"/>
    </source>
</evidence>
<evidence type="ECO:0000256" key="19">
    <source>
        <dbReference type="PIRSR" id="PIRSR000260-4"/>
    </source>
</evidence>
<dbReference type="GO" id="GO:0046872">
    <property type="term" value="F:metal ion binding"/>
    <property type="evidence" value="ECO:0007669"/>
    <property type="project" value="UniProtKB-KW"/>
</dbReference>
<feature type="binding site" evidence="17">
    <location>
        <position position="87"/>
    </location>
    <ligand>
        <name>[4Fe-4S] cluster</name>
        <dbReference type="ChEBI" id="CHEBI:49883"/>
    </ligand>
</feature>
<dbReference type="AlphaFoldDB" id="A0A4D6WKL8"/>
<evidence type="ECO:0000256" key="17">
    <source>
        <dbReference type="PIRSR" id="PIRSR000260-2"/>
    </source>
</evidence>
<feature type="binding site" evidence="17">
    <location>
        <position position="76"/>
    </location>
    <ligand>
        <name>[4Fe-4S] cluster</name>
        <dbReference type="ChEBI" id="CHEBI:49883"/>
    </ligand>
</feature>
<evidence type="ECO:0000256" key="13">
    <source>
        <dbReference type="ARBA" id="ARBA00030295"/>
    </source>
</evidence>
<evidence type="ECO:0000256" key="12">
    <source>
        <dbReference type="ARBA" id="ARBA00026011"/>
    </source>
</evidence>
<comment type="similarity">
    <text evidence="2 15">Belongs to the ferredoxin thioredoxin reductase beta subunit family.</text>
</comment>
<keyword evidence="20" id="KW-0934">Plastid</keyword>
<feature type="active site" description="Nucleophile" evidence="16">
    <location>
        <position position="59"/>
    </location>
</feature>
<feature type="binding site" evidence="17">
    <location>
        <position position="78"/>
    </location>
    <ligand>
        <name>[4Fe-4S] cluster</name>
        <dbReference type="ChEBI" id="CHEBI:49883"/>
    </ligand>
</feature>
<keyword evidence="8 15" id="KW-0408">Iron</keyword>
<dbReference type="Gene3D" id="3.90.460.10">
    <property type="entry name" value="Ferredoxin thioredoxin reductase catalytic beta subunit"/>
    <property type="match status" value="1"/>
</dbReference>
<evidence type="ECO:0000256" key="11">
    <source>
        <dbReference type="ARBA" id="ARBA00023284"/>
    </source>
</evidence>
<dbReference type="InterPro" id="IPR024707">
    <property type="entry name" value="FTR_bsu_Cyanobacter"/>
</dbReference>
<feature type="site" description="Increases the nucleophilicity of the active site Cys" evidence="18">
    <location>
        <position position="88"/>
    </location>
</feature>
<evidence type="ECO:0000256" key="4">
    <source>
        <dbReference type="ARBA" id="ARBA00021195"/>
    </source>
</evidence>
<dbReference type="PANTHER" id="PTHR35113:SF1">
    <property type="entry name" value="FERREDOXIN-THIOREDOXIN REDUCTASE CATALYTIC CHAIN, CHLOROPLASTIC"/>
    <property type="match status" value="1"/>
</dbReference>
<dbReference type="InterPro" id="IPR004209">
    <property type="entry name" value="FTR_bsu"/>
</dbReference>
<comment type="subunit">
    <text evidence="12 15">Heterodimer of subunit A (variable subunit) and subunit B (catalytic subunit). Heterodimeric FTR forms a complex with ferredoxin and thioredoxin.</text>
</comment>
<evidence type="ECO:0000256" key="18">
    <source>
        <dbReference type="PIRSR" id="PIRSR000260-3"/>
    </source>
</evidence>
<dbReference type="SUPFAM" id="SSF57662">
    <property type="entry name" value="Ferredoxin thioredoxin reductase (FTR), catalytic beta chain"/>
    <property type="match status" value="1"/>
</dbReference>
<evidence type="ECO:0000256" key="9">
    <source>
        <dbReference type="ARBA" id="ARBA00023014"/>
    </source>
</evidence>
<evidence type="ECO:0000256" key="5">
    <source>
        <dbReference type="ARBA" id="ARBA00022485"/>
    </source>
</evidence>
<name>A0A4D6WKL8_9FLOR</name>
<keyword evidence="7 15" id="KW-0560">Oxidoreductase</keyword>
<evidence type="ECO:0000256" key="8">
    <source>
        <dbReference type="ARBA" id="ARBA00023004"/>
    </source>
</evidence>
<evidence type="ECO:0000256" key="14">
    <source>
        <dbReference type="ARBA" id="ARBA00048150"/>
    </source>
</evidence>
<dbReference type="EMBL" id="MK814609">
    <property type="protein sequence ID" value="QCI04287.1"/>
    <property type="molecule type" value="Genomic_DNA"/>
</dbReference>
<dbReference type="EC" id="1.8.7.2" evidence="3 15"/>
<keyword evidence="9 15" id="KW-0411">Iron-sulfur</keyword>
<dbReference type="GO" id="GO:0016730">
    <property type="term" value="F:oxidoreductase activity, acting on iron-sulfur proteins as donors"/>
    <property type="evidence" value="ECO:0007669"/>
    <property type="project" value="InterPro"/>
</dbReference>
<keyword evidence="10 19" id="KW-1015">Disulfide bond</keyword>
<evidence type="ECO:0000313" key="20">
    <source>
        <dbReference type="EMBL" id="QCI04287.1"/>
    </source>
</evidence>
<geneLocation type="plastid" evidence="20"/>